<dbReference type="GO" id="GO:0016538">
    <property type="term" value="F:cyclin-dependent protein serine/threonine kinase regulator activity"/>
    <property type="evidence" value="ECO:0007669"/>
    <property type="project" value="TreeGrafter"/>
</dbReference>
<sequence>MDLPLTELIIRAMHVLWTEGVDPLALSGGSGSQTPDLVSPPASPVEESNPAAKQPTKQSISQQCPLFRAKLQTHISRLLSPQTMNTQTIALALMLVSRLRRMNSGDAVRAGSEPHLLSTAFLVALKVLDDWRIDSVAWVSYCQLDINVIHAMEREFLAKIQWNVHVTRSEYIAFLNFMAQLRDGWVLDATVFPIAKHESHYYQQDRKHAVLTSQKKSALKLQLSHTSMPRQKYADPSTTSTIITPVGVVTRRASSAAILQEHSAKTVAVPGSVMLAGSQVPLMAQPLQPDARRVEQHRVAHERYLESLYYASAKEQQQKTRTDMNESRPGDLAARGYAYPPILEHQKQMSHPIPQAAALPKVAHDTSSKRGGLRKYMSYASLTTNSASKSLF</sequence>
<proteinExistence type="predicted"/>
<dbReference type="GO" id="GO:0005634">
    <property type="term" value="C:nucleus"/>
    <property type="evidence" value="ECO:0007669"/>
    <property type="project" value="TreeGrafter"/>
</dbReference>
<dbReference type="Gene3D" id="1.10.472.10">
    <property type="entry name" value="Cyclin-like"/>
    <property type="match status" value="1"/>
</dbReference>
<dbReference type="EMBL" id="QEAP01000111">
    <property type="protein sequence ID" value="TPX74737.1"/>
    <property type="molecule type" value="Genomic_DNA"/>
</dbReference>
<dbReference type="GO" id="GO:0019901">
    <property type="term" value="F:protein kinase binding"/>
    <property type="evidence" value="ECO:0007669"/>
    <property type="project" value="InterPro"/>
</dbReference>
<gene>
    <name evidence="3" type="ORF">CcCBS67573_g04002</name>
</gene>
<evidence type="ECO:0000256" key="1">
    <source>
        <dbReference type="SAM" id="MobiDB-lite"/>
    </source>
</evidence>
<dbReference type="InterPro" id="IPR036915">
    <property type="entry name" value="Cyclin-like_sf"/>
</dbReference>
<dbReference type="GO" id="GO:0000307">
    <property type="term" value="C:cyclin-dependent protein kinase holoenzyme complex"/>
    <property type="evidence" value="ECO:0007669"/>
    <property type="project" value="TreeGrafter"/>
</dbReference>
<dbReference type="PANTHER" id="PTHR15615">
    <property type="match status" value="1"/>
</dbReference>
<dbReference type="AlphaFoldDB" id="A0A507FI40"/>
<dbReference type="Proteomes" id="UP000320333">
    <property type="component" value="Unassembled WGS sequence"/>
</dbReference>
<reference evidence="3 4" key="1">
    <citation type="journal article" date="2019" name="Sci. Rep.">
        <title>Comparative genomics of chytrid fungi reveal insights into the obligate biotrophic and pathogenic lifestyle of Synchytrium endobioticum.</title>
        <authorList>
            <person name="van de Vossenberg B.T.L.H."/>
            <person name="Warris S."/>
            <person name="Nguyen H.D.T."/>
            <person name="van Gent-Pelzer M.P.E."/>
            <person name="Joly D.L."/>
            <person name="van de Geest H.C."/>
            <person name="Bonants P.J.M."/>
            <person name="Smith D.S."/>
            <person name="Levesque C.A."/>
            <person name="van der Lee T.A.J."/>
        </authorList>
    </citation>
    <scope>NUCLEOTIDE SEQUENCE [LARGE SCALE GENOMIC DNA]</scope>
    <source>
        <strain evidence="3 4">CBS 675.73</strain>
    </source>
</reference>
<dbReference type="InterPro" id="IPR006671">
    <property type="entry name" value="Cyclin_N"/>
</dbReference>
<keyword evidence="4" id="KW-1185">Reference proteome</keyword>
<comment type="caution">
    <text evidence="3">The sequence shown here is derived from an EMBL/GenBank/DDBJ whole genome shotgun (WGS) entry which is preliminary data.</text>
</comment>
<feature type="domain" description="Cyclin N-terminal" evidence="2">
    <location>
        <begin position="55"/>
        <end position="164"/>
    </location>
</feature>
<dbReference type="InterPro" id="IPR013922">
    <property type="entry name" value="Cyclin_PHO80-like"/>
</dbReference>
<dbReference type="Pfam" id="PF00134">
    <property type="entry name" value="Cyclin_N"/>
    <property type="match status" value="1"/>
</dbReference>
<accession>A0A507FI40</accession>
<evidence type="ECO:0000259" key="2">
    <source>
        <dbReference type="Pfam" id="PF00134"/>
    </source>
</evidence>
<protein>
    <recommendedName>
        <fullName evidence="2">Cyclin N-terminal domain-containing protein</fullName>
    </recommendedName>
</protein>
<evidence type="ECO:0000313" key="3">
    <source>
        <dbReference type="EMBL" id="TPX74737.1"/>
    </source>
</evidence>
<feature type="region of interest" description="Disordered" evidence="1">
    <location>
        <begin position="28"/>
        <end position="60"/>
    </location>
</feature>
<organism evidence="3 4">
    <name type="scientific">Chytriomyces confervae</name>
    <dbReference type="NCBI Taxonomy" id="246404"/>
    <lineage>
        <taxon>Eukaryota</taxon>
        <taxon>Fungi</taxon>
        <taxon>Fungi incertae sedis</taxon>
        <taxon>Chytridiomycota</taxon>
        <taxon>Chytridiomycota incertae sedis</taxon>
        <taxon>Chytridiomycetes</taxon>
        <taxon>Chytridiales</taxon>
        <taxon>Chytriomycetaceae</taxon>
        <taxon>Chytriomyces</taxon>
    </lineage>
</organism>
<dbReference type="CDD" id="cd20557">
    <property type="entry name" value="CYCLIN_ScPCL1-like"/>
    <property type="match status" value="1"/>
</dbReference>
<name>A0A507FI40_9FUNG</name>
<dbReference type="PANTHER" id="PTHR15615:SF27">
    <property type="entry name" value="PHO85 CYCLIN CLG1"/>
    <property type="match status" value="1"/>
</dbReference>
<dbReference type="STRING" id="246404.A0A507FI40"/>
<dbReference type="OrthoDB" id="286814at2759"/>
<evidence type="ECO:0000313" key="4">
    <source>
        <dbReference type="Proteomes" id="UP000320333"/>
    </source>
</evidence>
<dbReference type="SUPFAM" id="SSF47954">
    <property type="entry name" value="Cyclin-like"/>
    <property type="match status" value="1"/>
</dbReference>